<reference evidence="2" key="1">
    <citation type="submission" date="2014-11" db="EMBL/GenBank/DDBJ databases">
        <authorList>
            <person name="Amaro Gonzalez C."/>
        </authorList>
    </citation>
    <scope>NUCLEOTIDE SEQUENCE</scope>
</reference>
<feature type="transmembrane region" description="Helical" evidence="1">
    <location>
        <begin position="20"/>
        <end position="44"/>
    </location>
</feature>
<keyword evidence="1" id="KW-0472">Membrane</keyword>
<evidence type="ECO:0000313" key="2">
    <source>
        <dbReference type="EMBL" id="JAH99138.1"/>
    </source>
</evidence>
<dbReference type="AlphaFoldDB" id="A0A0E9XBR9"/>
<name>A0A0E9XBR9_ANGAN</name>
<dbReference type="EMBL" id="GBXM01009439">
    <property type="protein sequence ID" value="JAH99138.1"/>
    <property type="molecule type" value="Transcribed_RNA"/>
</dbReference>
<accession>A0A0E9XBR9</accession>
<organism evidence="2">
    <name type="scientific">Anguilla anguilla</name>
    <name type="common">European freshwater eel</name>
    <name type="synonym">Muraena anguilla</name>
    <dbReference type="NCBI Taxonomy" id="7936"/>
    <lineage>
        <taxon>Eukaryota</taxon>
        <taxon>Metazoa</taxon>
        <taxon>Chordata</taxon>
        <taxon>Craniata</taxon>
        <taxon>Vertebrata</taxon>
        <taxon>Euteleostomi</taxon>
        <taxon>Actinopterygii</taxon>
        <taxon>Neopterygii</taxon>
        <taxon>Teleostei</taxon>
        <taxon>Anguilliformes</taxon>
        <taxon>Anguillidae</taxon>
        <taxon>Anguilla</taxon>
    </lineage>
</organism>
<proteinExistence type="predicted"/>
<keyword evidence="1" id="KW-0812">Transmembrane</keyword>
<evidence type="ECO:0000256" key="1">
    <source>
        <dbReference type="SAM" id="Phobius"/>
    </source>
</evidence>
<protein>
    <submittedName>
        <fullName evidence="2">Uncharacterized protein</fullName>
    </submittedName>
</protein>
<sequence>MLPGTSLYLDVDLSESQSTGLLFLTVDIPASLPPSCSLCVILRLSRLARMLKMK</sequence>
<reference evidence="2" key="2">
    <citation type="journal article" date="2015" name="Fish Shellfish Immunol.">
        <title>Early steps in the European eel (Anguilla anguilla)-Vibrio vulnificus interaction in the gills: Role of the RtxA13 toxin.</title>
        <authorList>
            <person name="Callol A."/>
            <person name="Pajuelo D."/>
            <person name="Ebbesson L."/>
            <person name="Teles M."/>
            <person name="MacKenzie S."/>
            <person name="Amaro C."/>
        </authorList>
    </citation>
    <scope>NUCLEOTIDE SEQUENCE</scope>
</reference>
<keyword evidence="1" id="KW-1133">Transmembrane helix</keyword>